<feature type="non-terminal residue" evidence="1">
    <location>
        <position position="105"/>
    </location>
</feature>
<accession>A0ACC1IQ38</accession>
<organism evidence="1 2">
    <name type="scientific">Kickxella alabastrina</name>
    <dbReference type="NCBI Taxonomy" id="61397"/>
    <lineage>
        <taxon>Eukaryota</taxon>
        <taxon>Fungi</taxon>
        <taxon>Fungi incertae sedis</taxon>
        <taxon>Zoopagomycota</taxon>
        <taxon>Kickxellomycotina</taxon>
        <taxon>Kickxellomycetes</taxon>
        <taxon>Kickxellales</taxon>
        <taxon>Kickxellaceae</taxon>
        <taxon>Kickxella</taxon>
    </lineage>
</organism>
<comment type="caution">
    <text evidence="1">The sequence shown here is derived from an EMBL/GenBank/DDBJ whole genome shotgun (WGS) entry which is preliminary data.</text>
</comment>
<gene>
    <name evidence="1" type="ORF">LPJ66_002560</name>
</gene>
<protein>
    <submittedName>
        <fullName evidence="1">Uncharacterized protein</fullName>
    </submittedName>
</protein>
<dbReference type="Proteomes" id="UP001150581">
    <property type="component" value="Unassembled WGS sequence"/>
</dbReference>
<evidence type="ECO:0000313" key="1">
    <source>
        <dbReference type="EMBL" id="KAJ1898748.1"/>
    </source>
</evidence>
<name>A0ACC1IQ38_9FUNG</name>
<sequence length="105" mass="11572">MAGQFRVFAALSNKRHTTVWKCGRQLRCYNANNTSNNVNDGTATTFAELGIDARLIQSASTHYNIHTPTPMQTSIIQSILQPSTNGTSNLHHTLLRHETGSGKTF</sequence>
<reference evidence="1" key="1">
    <citation type="submission" date="2022-07" db="EMBL/GenBank/DDBJ databases">
        <title>Phylogenomic reconstructions and comparative analyses of Kickxellomycotina fungi.</title>
        <authorList>
            <person name="Reynolds N.K."/>
            <person name="Stajich J.E."/>
            <person name="Barry K."/>
            <person name="Grigoriev I.V."/>
            <person name="Crous P."/>
            <person name="Smith M.E."/>
        </authorList>
    </citation>
    <scope>NUCLEOTIDE SEQUENCE</scope>
    <source>
        <strain evidence="1">Benny 63K</strain>
    </source>
</reference>
<keyword evidence="2" id="KW-1185">Reference proteome</keyword>
<evidence type="ECO:0000313" key="2">
    <source>
        <dbReference type="Proteomes" id="UP001150581"/>
    </source>
</evidence>
<dbReference type="EMBL" id="JANBPG010000212">
    <property type="protein sequence ID" value="KAJ1898748.1"/>
    <property type="molecule type" value="Genomic_DNA"/>
</dbReference>
<proteinExistence type="predicted"/>